<evidence type="ECO:0000313" key="1">
    <source>
        <dbReference type="EMBL" id="EMB27746.1"/>
    </source>
</evidence>
<dbReference type="HOGENOM" id="CLU_952965_0_0_12"/>
<gene>
    <name evidence="1" type="ORF">HMPREF9733_00188</name>
</gene>
<protein>
    <submittedName>
        <fullName evidence="1">Uncharacterized protein</fullName>
    </submittedName>
</protein>
<proteinExistence type="predicted"/>
<evidence type="ECO:0000313" key="2">
    <source>
        <dbReference type="Proteomes" id="UP000016183"/>
    </source>
</evidence>
<sequence>MNKVDINNLEVCMDLVTRFTHDYLDNDISNLVDYSFWSLLDDYDNAYEQGYIFNSAKKDIFTFRKEFDGDRLNIVYAIDNILYHDKKIPNFKGYLGHLYTGDTINTYNTLFGNKYNFDENGIDFEKKVEIKYEFNDGSSLLDIRNEFYMTFQTIGNFYLLPKEEPGIGSSINSYRGKCNWNDYFDVFLFHLDNCLNEHITDEEVGLQYYLNLPNANMFFKKFNGINSFCKLFMLEDYLSFSFGHPDDTYLSHKTIIESDKYKTFCMRYIKDSSEKIVRRSHKIVYELKSKGL</sequence>
<dbReference type="Proteomes" id="UP000016183">
    <property type="component" value="Unassembled WGS sequence"/>
</dbReference>
<reference evidence="1 2" key="1">
    <citation type="submission" date="2012-01" db="EMBL/GenBank/DDBJ databases">
        <title>The Genome Sequence of Treponema denticola SP33.</title>
        <authorList>
            <consortium name="The Broad Institute Genome Sequencing Platform"/>
            <person name="Earl A."/>
            <person name="Ward D."/>
            <person name="Feldgarden M."/>
            <person name="Gevers D."/>
            <person name="Blanton J.M."/>
            <person name="Fenno C.J."/>
            <person name="Baranova O.V."/>
            <person name="Mathney J."/>
            <person name="Dewhirst F.E."/>
            <person name="Izard J."/>
            <person name="Young S.K."/>
            <person name="Zeng Q."/>
            <person name="Gargeya S."/>
            <person name="Fitzgerald M."/>
            <person name="Haas B."/>
            <person name="Abouelleil A."/>
            <person name="Alvarado L."/>
            <person name="Arachchi H.M."/>
            <person name="Berlin A."/>
            <person name="Chapman S.B."/>
            <person name="Gearin G."/>
            <person name="Goldberg J."/>
            <person name="Griggs A."/>
            <person name="Gujja S."/>
            <person name="Hansen M."/>
            <person name="Heiman D."/>
            <person name="Howarth C."/>
            <person name="Larimer J."/>
            <person name="Lui A."/>
            <person name="MacDonald P.J.P."/>
            <person name="McCowen C."/>
            <person name="Montmayeur A."/>
            <person name="Murphy C."/>
            <person name="Neiman D."/>
            <person name="Pearson M."/>
            <person name="Priest M."/>
            <person name="Roberts A."/>
            <person name="Saif S."/>
            <person name="Shea T."/>
            <person name="Sisk P."/>
            <person name="Stolte C."/>
            <person name="Sykes S."/>
            <person name="Wortman J."/>
            <person name="Nusbaum C."/>
            <person name="Birren B."/>
        </authorList>
    </citation>
    <scope>NUCLEOTIDE SEQUENCE [LARGE SCALE GENOMIC DNA]</scope>
    <source>
        <strain evidence="1 2">SP33</strain>
    </source>
</reference>
<comment type="caution">
    <text evidence="1">The sequence shown here is derived from an EMBL/GenBank/DDBJ whole genome shotgun (WGS) entry which is preliminary data.</text>
</comment>
<dbReference type="Pfam" id="PF22507">
    <property type="entry name" value="DUF6994"/>
    <property type="match status" value="1"/>
</dbReference>
<organism evidence="1 2">
    <name type="scientific">Treponema denticola SP33</name>
    <dbReference type="NCBI Taxonomy" id="999437"/>
    <lineage>
        <taxon>Bacteria</taxon>
        <taxon>Pseudomonadati</taxon>
        <taxon>Spirochaetota</taxon>
        <taxon>Spirochaetia</taxon>
        <taxon>Spirochaetales</taxon>
        <taxon>Treponemataceae</taxon>
        <taxon>Treponema</taxon>
    </lineage>
</organism>
<dbReference type="AlphaFoldDB" id="M2AWL3"/>
<accession>M2AWL3</accession>
<dbReference type="EMBL" id="AGDZ01000005">
    <property type="protein sequence ID" value="EMB27746.1"/>
    <property type="molecule type" value="Genomic_DNA"/>
</dbReference>
<dbReference type="InterPro" id="IPR054263">
    <property type="entry name" value="DUF6994"/>
</dbReference>
<dbReference type="PATRIC" id="fig|999437.3.peg.188"/>
<dbReference type="RefSeq" id="WP_010692480.1">
    <property type="nucleotide sequence ID" value="NZ_KB442453.1"/>
</dbReference>
<name>M2AWL3_TREDN</name>